<feature type="active site" description="For glutaminase activity" evidence="8">
    <location>
        <position position="113"/>
    </location>
</feature>
<dbReference type="EC" id="6.3.5.1" evidence="8"/>
<dbReference type="InterPro" id="IPR022310">
    <property type="entry name" value="NAD/GMP_synthase"/>
</dbReference>
<reference evidence="11 12" key="1">
    <citation type="journal article" date="2019" name="Nat. Microbiol.">
        <title>Wide diversity of methane and short-chain alkane metabolisms in uncultured archaea.</title>
        <authorList>
            <person name="Borrel G."/>
            <person name="Adam P.S."/>
            <person name="McKay L.J."/>
            <person name="Chen L.X."/>
            <person name="Sierra-Garcia I.N."/>
            <person name="Sieber C.M."/>
            <person name="Letourneur Q."/>
            <person name="Ghozlane A."/>
            <person name="Andersen G.L."/>
            <person name="Li W.J."/>
            <person name="Hallam S.J."/>
            <person name="Muyzer G."/>
            <person name="de Oliveira V.M."/>
            <person name="Inskeep W.P."/>
            <person name="Banfield J.F."/>
            <person name="Gribaldo S."/>
        </authorList>
    </citation>
    <scope>NUCLEOTIDE SEQUENCE [LARGE SCALE GENOMIC DNA]</scope>
    <source>
        <strain evidence="11">NM1a</strain>
    </source>
</reference>
<feature type="binding site" evidence="8">
    <location>
        <position position="541"/>
    </location>
    <ligand>
        <name>deamido-NAD(+)</name>
        <dbReference type="ChEBI" id="CHEBI:58437"/>
        <note>ligand shared between two neighboring subunits</note>
    </ligand>
</feature>
<comment type="caution">
    <text evidence="8">Lacks conserved residue(s) required for the propagation of feature annotation.</text>
</comment>
<keyword evidence="4 8" id="KW-0436">Ligase</keyword>
<feature type="active site" description="Proton acceptor; for glutaminase activity" evidence="8">
    <location>
        <position position="44"/>
    </location>
</feature>
<evidence type="ECO:0000256" key="6">
    <source>
        <dbReference type="ARBA" id="ARBA00022840"/>
    </source>
</evidence>
<dbReference type="InterPro" id="IPR014729">
    <property type="entry name" value="Rossmann-like_a/b/a_fold"/>
</dbReference>
<comment type="similarity">
    <text evidence="3 8">In the C-terminal section; belongs to the NAD synthetase family.</text>
</comment>
<feature type="binding site" evidence="8">
    <location>
        <position position="431"/>
    </location>
    <ligand>
        <name>deamido-NAD(+)</name>
        <dbReference type="ChEBI" id="CHEBI:58437"/>
        <note>ligand shared between two neighboring subunits</note>
    </ligand>
</feature>
<comment type="pathway">
    <text evidence="1 8">Cofactor biosynthesis; NAD(+) biosynthesis; NAD(+) from deamido-NAD(+) (L-Gln route): step 1/1.</text>
</comment>
<sequence length="567" mass="63683">MQFFRVGIAQIDSTVGDLEGNTIKILNGIDRARRFGVDLLTFPELAISGYLPEDLVYRSEFIDKELRSLDDIINHSDNITLVVGLVDIDKKNDSLYNAAAIVHNKKLAGMYHKRRLSLFGKYDESYYFKKGEQGSIYQISGVPVGISIGNDLLSYISYNRAKVIVNISSFPYYIGETATRENILMARAKDSISVILNSNMVGGQDGIIFDGYSKIIDEDGRIIAKGRQFDEDFIVADIDIDKISKKRMYSLEKRITGDGDLTFKMISDAPIILDKPKIQSRDDEREIEGLSSIGEIYNALVLGTKDYVIKNGFKKVVLGLSGGIDSSLVATIAVDAIGNDNVIGVMMPSVYTSLQSLNDAKTIANNLAIELLEIPIDKIYKEYLDQMEPYFKDYEKDKTEENIQSRIRGNLLMALSNKFGWLVLSTGNKSEAAVGYTTLYGDMAGGFSVISDVYKSMVYKLADYRNSIKKVIPDSIREKEPSAELSDGQKDTDILPPYDVLDPILIAYLDEGKSVEDIIRMGFERDTVRLVVDLIRKNEFKRRQAPIGIKITRRALRMPLTNRFKEF</sequence>
<name>A0A520KR53_METT2</name>
<dbReference type="GO" id="GO:0009435">
    <property type="term" value="P:NAD+ biosynthetic process"/>
    <property type="evidence" value="ECO:0007669"/>
    <property type="project" value="UniProtKB-UniRule"/>
</dbReference>
<dbReference type="Pfam" id="PF00795">
    <property type="entry name" value="CN_hydrolase"/>
    <property type="match status" value="1"/>
</dbReference>
<accession>A0A520KR53</accession>
<dbReference type="NCBIfam" id="NF010588">
    <property type="entry name" value="PRK13981.1"/>
    <property type="match status" value="1"/>
</dbReference>
<keyword evidence="6 8" id="KW-0067">ATP-binding</keyword>
<dbReference type="InterPro" id="IPR003010">
    <property type="entry name" value="C-N_Hydrolase"/>
</dbReference>
<comment type="function">
    <text evidence="8">Catalyzes the ATP-dependent amidation of deamido-NAD to form NAD. Uses L-glutamine as a nitrogen source.</text>
</comment>
<comment type="catalytic activity">
    <reaction evidence="8">
        <text>deamido-NAD(+) + L-glutamine + ATP + H2O = L-glutamate + AMP + diphosphate + NAD(+) + H(+)</text>
        <dbReference type="Rhea" id="RHEA:24384"/>
        <dbReference type="ChEBI" id="CHEBI:15377"/>
        <dbReference type="ChEBI" id="CHEBI:15378"/>
        <dbReference type="ChEBI" id="CHEBI:29985"/>
        <dbReference type="ChEBI" id="CHEBI:30616"/>
        <dbReference type="ChEBI" id="CHEBI:33019"/>
        <dbReference type="ChEBI" id="CHEBI:57540"/>
        <dbReference type="ChEBI" id="CHEBI:58359"/>
        <dbReference type="ChEBI" id="CHEBI:58437"/>
        <dbReference type="ChEBI" id="CHEBI:456215"/>
        <dbReference type="EC" id="6.3.5.1"/>
    </reaction>
</comment>
<dbReference type="GO" id="GO:0005524">
    <property type="term" value="F:ATP binding"/>
    <property type="evidence" value="ECO:0007669"/>
    <property type="project" value="UniProtKB-UniRule"/>
</dbReference>
<dbReference type="SUPFAM" id="SSF56317">
    <property type="entry name" value="Carbon-nitrogen hydrolase"/>
    <property type="match status" value="1"/>
</dbReference>
<dbReference type="AlphaFoldDB" id="A0A520KR53"/>
<evidence type="ECO:0000256" key="7">
    <source>
        <dbReference type="ARBA" id="ARBA00023027"/>
    </source>
</evidence>
<dbReference type="GO" id="GO:0004359">
    <property type="term" value="F:glutaminase activity"/>
    <property type="evidence" value="ECO:0007669"/>
    <property type="project" value="InterPro"/>
</dbReference>
<protein>
    <recommendedName>
        <fullName evidence="8">Glutamine-dependent NAD(+) synthetase</fullName>
        <ecNumber evidence="8">6.3.5.1</ecNumber>
    </recommendedName>
    <alternativeName>
        <fullName evidence="8">NAD(+) synthase [glutamine-hydrolyzing]</fullName>
    </alternativeName>
</protein>
<dbReference type="InterPro" id="IPR003694">
    <property type="entry name" value="NAD_synthase"/>
</dbReference>
<dbReference type="InterPro" id="IPR014445">
    <property type="entry name" value="Gln-dep_NAD_synthase"/>
</dbReference>
<dbReference type="GO" id="GO:0003952">
    <property type="term" value="F:NAD+ synthase (glutamine-hydrolyzing) activity"/>
    <property type="evidence" value="ECO:0007669"/>
    <property type="project" value="UniProtKB-EC"/>
</dbReference>
<comment type="caution">
    <text evidence="11">The sequence shown here is derived from an EMBL/GenBank/DDBJ whole genome shotgun (WGS) entry which is preliminary data.</text>
</comment>
<evidence type="ECO:0000313" key="12">
    <source>
        <dbReference type="Proteomes" id="UP000317158"/>
    </source>
</evidence>
<dbReference type="GO" id="GO:0005737">
    <property type="term" value="C:cytoplasm"/>
    <property type="evidence" value="ECO:0007669"/>
    <property type="project" value="InterPro"/>
</dbReference>
<evidence type="ECO:0000256" key="9">
    <source>
        <dbReference type="RuleBase" id="RU003811"/>
    </source>
</evidence>
<dbReference type="PROSITE" id="PS50263">
    <property type="entry name" value="CN_HYDROLASE"/>
    <property type="match status" value="1"/>
</dbReference>
<dbReference type="Gene3D" id="3.60.110.10">
    <property type="entry name" value="Carbon-nitrogen hydrolase"/>
    <property type="match status" value="1"/>
</dbReference>
<gene>
    <name evidence="8" type="primary">nadE</name>
    <name evidence="11" type="ORF">EF806_05410</name>
</gene>
<dbReference type="SUPFAM" id="SSF52402">
    <property type="entry name" value="Adenine nucleotide alpha hydrolases-like"/>
    <property type="match status" value="1"/>
</dbReference>
<organism evidence="11 12">
    <name type="scientific">Methanoliparum thermophilum</name>
    <dbReference type="NCBI Taxonomy" id="2491083"/>
    <lineage>
        <taxon>Archaea</taxon>
        <taxon>Methanobacteriati</taxon>
        <taxon>Methanobacteriota</taxon>
        <taxon>Candidatus Methanoliparia</taxon>
        <taxon>Candidatus Methanoliparales</taxon>
        <taxon>Candidatus Methanoliparaceae</taxon>
        <taxon>Candidatus Methanoliparum</taxon>
    </lineage>
</organism>
<keyword evidence="5 8" id="KW-0547">Nucleotide-binding</keyword>
<feature type="binding site" evidence="8">
    <location>
        <begin position="319"/>
        <end position="326"/>
    </location>
    <ligand>
        <name>ATP</name>
        <dbReference type="ChEBI" id="CHEBI:30616"/>
    </ligand>
</feature>
<dbReference type="GO" id="GO:0008795">
    <property type="term" value="F:NAD+ synthase activity"/>
    <property type="evidence" value="ECO:0007669"/>
    <property type="project" value="UniProtKB-UniRule"/>
</dbReference>
<evidence type="ECO:0000256" key="5">
    <source>
        <dbReference type="ARBA" id="ARBA00022741"/>
    </source>
</evidence>
<feature type="binding site" evidence="8">
    <location>
        <position position="402"/>
    </location>
    <ligand>
        <name>deamido-NAD(+)</name>
        <dbReference type="ChEBI" id="CHEBI:58437"/>
        <note>ligand shared between two neighboring subunits</note>
    </ligand>
</feature>
<proteinExistence type="inferred from homology"/>
<feature type="binding site" evidence="8">
    <location>
        <position position="426"/>
    </location>
    <ligand>
        <name>ATP</name>
        <dbReference type="ChEBI" id="CHEBI:30616"/>
    </ligand>
</feature>
<dbReference type="EMBL" id="RXIF01000010">
    <property type="protein sequence ID" value="RZN64059.1"/>
    <property type="molecule type" value="Genomic_DNA"/>
</dbReference>
<evidence type="ECO:0000259" key="10">
    <source>
        <dbReference type="PROSITE" id="PS50263"/>
    </source>
</evidence>
<evidence type="ECO:0000256" key="8">
    <source>
        <dbReference type="HAMAP-Rule" id="MF_02090"/>
    </source>
</evidence>
<evidence type="ECO:0000256" key="3">
    <source>
        <dbReference type="ARBA" id="ARBA00007145"/>
    </source>
</evidence>
<dbReference type="CDD" id="cd07570">
    <property type="entry name" value="GAT_Gln-NAD-synth"/>
    <property type="match status" value="1"/>
</dbReference>
<dbReference type="UniPathway" id="UPA00253">
    <property type="reaction ID" value="UER00334"/>
</dbReference>
<dbReference type="FunFam" id="3.40.50.620:FF:000106">
    <property type="entry name" value="Glutamine-dependent NAD(+) synthetase"/>
    <property type="match status" value="1"/>
</dbReference>
<dbReference type="PANTHER" id="PTHR23090">
    <property type="entry name" value="NH 3 /GLUTAMINE-DEPENDENT NAD + SYNTHETASE"/>
    <property type="match status" value="1"/>
</dbReference>
<evidence type="ECO:0000313" key="11">
    <source>
        <dbReference type="EMBL" id="RZN64059.1"/>
    </source>
</evidence>
<evidence type="ECO:0000256" key="2">
    <source>
        <dbReference type="ARBA" id="ARBA00005859"/>
    </source>
</evidence>
<dbReference type="PANTHER" id="PTHR23090:SF9">
    <property type="entry name" value="GLUTAMINE-DEPENDENT NAD(+) SYNTHETASE"/>
    <property type="match status" value="1"/>
</dbReference>
<dbReference type="Pfam" id="PF02540">
    <property type="entry name" value="NAD_synthase"/>
    <property type="match status" value="1"/>
</dbReference>
<evidence type="ECO:0000256" key="4">
    <source>
        <dbReference type="ARBA" id="ARBA00022598"/>
    </source>
</evidence>
<dbReference type="Proteomes" id="UP000317158">
    <property type="component" value="Unassembled WGS sequence"/>
</dbReference>
<keyword evidence="7 8" id="KW-0520">NAD</keyword>
<dbReference type="NCBIfam" id="TIGR00552">
    <property type="entry name" value="nadE"/>
    <property type="match status" value="1"/>
</dbReference>
<dbReference type="HAMAP" id="MF_02090">
    <property type="entry name" value="NadE_glutamine_dep"/>
    <property type="match status" value="1"/>
</dbReference>
<dbReference type="PIRSF" id="PIRSF006630">
    <property type="entry name" value="NADS_GAT"/>
    <property type="match status" value="1"/>
</dbReference>
<feature type="domain" description="CN hydrolase" evidence="10">
    <location>
        <begin position="4"/>
        <end position="240"/>
    </location>
</feature>
<comment type="similarity">
    <text evidence="2 9">Belongs to the NAD synthetase family.</text>
</comment>
<dbReference type="Gene3D" id="3.40.50.620">
    <property type="entry name" value="HUPs"/>
    <property type="match status" value="1"/>
</dbReference>
<dbReference type="CDD" id="cd00553">
    <property type="entry name" value="NAD_synthase"/>
    <property type="match status" value="1"/>
</dbReference>
<evidence type="ECO:0000256" key="1">
    <source>
        <dbReference type="ARBA" id="ARBA00005188"/>
    </source>
</evidence>
<dbReference type="InterPro" id="IPR036526">
    <property type="entry name" value="C-N_Hydrolase_sf"/>
</dbReference>